<sequence>MVKIRGEDDNPPNYGNDDNLFTVELYYGGMKMVNMQEESIQESQEIEDDAPFTQPNTQQVERVVEPLQQVAPDYEAPIEVSEVVRRQQDDFEMREAEYAGEPEIERENAREPETCNWWSGIIELHVDPDVDDDGIDSASDVASVNSDEDNCSKTILEYNPNMKMDGFNFKLGMEFGSVQLLRNALKEHFIHESKEYKLLANDLEKFRAVCNAPGCPYLLYAHVKGGIIDYFALFFHAFYFSILY</sequence>
<dbReference type="EMBL" id="UZAU01000625">
    <property type="status" value="NOT_ANNOTATED_CDS"/>
    <property type="molecule type" value="Genomic_DNA"/>
</dbReference>
<dbReference type="AlphaFoldDB" id="A0A803PXB1"/>
<organism evidence="2 3">
    <name type="scientific">Cannabis sativa</name>
    <name type="common">Hemp</name>
    <name type="synonym">Marijuana</name>
    <dbReference type="NCBI Taxonomy" id="3483"/>
    <lineage>
        <taxon>Eukaryota</taxon>
        <taxon>Viridiplantae</taxon>
        <taxon>Streptophyta</taxon>
        <taxon>Embryophyta</taxon>
        <taxon>Tracheophyta</taxon>
        <taxon>Spermatophyta</taxon>
        <taxon>Magnoliopsida</taxon>
        <taxon>eudicotyledons</taxon>
        <taxon>Gunneridae</taxon>
        <taxon>Pentapetalae</taxon>
        <taxon>rosids</taxon>
        <taxon>fabids</taxon>
        <taxon>Rosales</taxon>
        <taxon>Cannabaceae</taxon>
        <taxon>Cannabis</taxon>
    </lineage>
</organism>
<evidence type="ECO:0000259" key="1">
    <source>
        <dbReference type="Pfam" id="PF03108"/>
    </source>
</evidence>
<proteinExistence type="predicted"/>
<dbReference type="Pfam" id="PF03108">
    <property type="entry name" value="DBD_Tnp_Mut"/>
    <property type="match status" value="1"/>
</dbReference>
<dbReference type="Gramene" id="evm.model.06.2150">
    <property type="protein sequence ID" value="cds.evm.model.06.2150"/>
    <property type="gene ID" value="evm.TU.06.2150"/>
</dbReference>
<name>A0A803PXB1_CANSA</name>
<accession>A0A803PXB1</accession>
<reference evidence="2" key="2">
    <citation type="submission" date="2021-03" db="UniProtKB">
        <authorList>
            <consortium name="EnsemblPlants"/>
        </authorList>
    </citation>
    <scope>IDENTIFICATION</scope>
</reference>
<dbReference type="Proteomes" id="UP000596661">
    <property type="component" value="Chromosome 6"/>
</dbReference>
<dbReference type="InterPro" id="IPR004332">
    <property type="entry name" value="Transposase_MuDR"/>
</dbReference>
<evidence type="ECO:0000313" key="3">
    <source>
        <dbReference type="Proteomes" id="UP000596661"/>
    </source>
</evidence>
<keyword evidence="3" id="KW-1185">Reference proteome</keyword>
<feature type="domain" description="Transposase MuDR plant" evidence="1">
    <location>
        <begin position="167"/>
        <end position="222"/>
    </location>
</feature>
<reference evidence="2" key="1">
    <citation type="submission" date="2018-11" db="EMBL/GenBank/DDBJ databases">
        <authorList>
            <person name="Grassa J C."/>
        </authorList>
    </citation>
    <scope>NUCLEOTIDE SEQUENCE [LARGE SCALE GENOMIC DNA]</scope>
</reference>
<protein>
    <recommendedName>
        <fullName evidence="1">Transposase MuDR plant domain-containing protein</fullName>
    </recommendedName>
</protein>
<dbReference type="EnsemblPlants" id="evm.model.06.2150">
    <property type="protein sequence ID" value="cds.evm.model.06.2150"/>
    <property type="gene ID" value="evm.TU.06.2150"/>
</dbReference>
<evidence type="ECO:0000313" key="2">
    <source>
        <dbReference type="EnsemblPlants" id="cds.evm.model.06.2150"/>
    </source>
</evidence>